<evidence type="ECO:0000256" key="1">
    <source>
        <dbReference type="SAM" id="SignalP"/>
    </source>
</evidence>
<evidence type="ECO:0000313" key="4">
    <source>
        <dbReference type="Proteomes" id="UP000694232"/>
    </source>
</evidence>
<proteinExistence type="predicted"/>
<feature type="domain" description="DUF4168" evidence="2">
    <location>
        <begin position="49"/>
        <end position="124"/>
    </location>
</feature>
<protein>
    <submittedName>
        <fullName evidence="3">DUF4168 domain-containing protein</fullName>
    </submittedName>
</protein>
<dbReference type="Pfam" id="PF13767">
    <property type="entry name" value="DUF4168"/>
    <property type="match status" value="1"/>
</dbReference>
<reference evidence="3" key="1">
    <citation type="submission" date="2021-06" db="EMBL/GenBank/DDBJ databases">
        <title>Vibrio nov. sp., novel gut bacterium isolated from Yellow Sea oyster.</title>
        <authorList>
            <person name="Muhammad N."/>
            <person name="Nguyen T.H."/>
            <person name="Lee Y.-J."/>
            <person name="Ko J."/>
            <person name="Kim S.-G."/>
        </authorList>
    </citation>
    <scope>NUCLEOTIDE SEQUENCE</scope>
    <source>
        <strain evidence="3">OG9-811</strain>
    </source>
</reference>
<dbReference type="AlphaFoldDB" id="A0A975UCG3"/>
<evidence type="ECO:0000313" key="3">
    <source>
        <dbReference type="EMBL" id="QXO19193.1"/>
    </source>
</evidence>
<keyword evidence="4" id="KW-1185">Reference proteome</keyword>
<gene>
    <name evidence="3" type="ORF">KNV97_13470</name>
</gene>
<name>A0A975UCG3_9VIBR</name>
<accession>A0A975UCG3</accession>
<sequence>MRKLTMTALMTAMLASVTATSAFAAQEGQAQQQQQQAAAPQQAQPIEVNDEQLEQFAEAQASVNEIRVDAMTKLKNSEDPKEAQEIQQQANQEMVDAVQDTGLSVEDYNLIARAVQNDTSLQSRLQQMSEG</sequence>
<dbReference type="KEGG" id="vos:KNV97_13470"/>
<dbReference type="RefSeq" id="WP_136484317.1">
    <property type="nucleotide sequence ID" value="NZ_CP076643.1"/>
</dbReference>
<dbReference type="EMBL" id="CP076643">
    <property type="protein sequence ID" value="QXO19193.1"/>
    <property type="molecule type" value="Genomic_DNA"/>
</dbReference>
<feature type="chain" id="PRO_5037570558" evidence="1">
    <location>
        <begin position="25"/>
        <end position="131"/>
    </location>
</feature>
<evidence type="ECO:0000259" key="2">
    <source>
        <dbReference type="Pfam" id="PF13767"/>
    </source>
</evidence>
<organism evidence="3 4">
    <name type="scientific">Vibrio ostreae</name>
    <dbReference type="NCBI Taxonomy" id="2841925"/>
    <lineage>
        <taxon>Bacteria</taxon>
        <taxon>Pseudomonadati</taxon>
        <taxon>Pseudomonadota</taxon>
        <taxon>Gammaproteobacteria</taxon>
        <taxon>Vibrionales</taxon>
        <taxon>Vibrionaceae</taxon>
        <taxon>Vibrio</taxon>
    </lineage>
</organism>
<keyword evidence="1" id="KW-0732">Signal</keyword>
<dbReference type="Proteomes" id="UP000694232">
    <property type="component" value="Chromosome 1"/>
</dbReference>
<dbReference type="InterPro" id="IPR025433">
    <property type="entry name" value="DUF4168"/>
</dbReference>
<feature type="signal peptide" evidence="1">
    <location>
        <begin position="1"/>
        <end position="24"/>
    </location>
</feature>